<evidence type="ECO:0000256" key="2">
    <source>
        <dbReference type="ARBA" id="ARBA00022448"/>
    </source>
</evidence>
<keyword evidence="10 11" id="KW-0407">Ion channel</keyword>
<evidence type="ECO:0000313" key="16">
    <source>
        <dbReference type="Proteomes" id="UP000279271"/>
    </source>
</evidence>
<feature type="domain" description="Potassium channel inwardly rectifying transmembrane" evidence="13">
    <location>
        <begin position="45"/>
        <end position="170"/>
    </location>
</feature>
<evidence type="ECO:0000256" key="5">
    <source>
        <dbReference type="ARBA" id="ARBA00022882"/>
    </source>
</evidence>
<dbReference type="SUPFAM" id="SSF81324">
    <property type="entry name" value="Voltage-gated potassium channels"/>
    <property type="match status" value="1"/>
</dbReference>
<dbReference type="InterPro" id="IPR013518">
    <property type="entry name" value="K_chnl_inward-rec_Kir_cyto"/>
</dbReference>
<proteinExistence type="inferred from homology"/>
<dbReference type="InterPro" id="IPR040445">
    <property type="entry name" value="Kir_TM"/>
</dbReference>
<organism evidence="15 16">
    <name type="scientific">Auxenochlorella protothecoides</name>
    <name type="common">Green microalga</name>
    <name type="synonym">Chlorella protothecoides</name>
    <dbReference type="NCBI Taxonomy" id="3075"/>
    <lineage>
        <taxon>Eukaryota</taxon>
        <taxon>Viridiplantae</taxon>
        <taxon>Chlorophyta</taxon>
        <taxon>core chlorophytes</taxon>
        <taxon>Trebouxiophyceae</taxon>
        <taxon>Chlorellales</taxon>
        <taxon>Chlorellaceae</taxon>
        <taxon>Auxenochlorella</taxon>
    </lineage>
</organism>
<dbReference type="SUPFAM" id="SSF81296">
    <property type="entry name" value="E set domains"/>
    <property type="match status" value="2"/>
</dbReference>
<sequence>MLALRDILLCKGLRRNVANNNGTGQEQIERDRRQLPSLVEAGRHAGRSRVVFSGSNINLHLWIRDSFISIVQNKTRVLILAFFIIYQLFFWSWGSLYYLLVRFKPGCIYGADSFVEAWVFAVVTQMTVGYGNTGPQNCWPVSVMIVVQGILSVLLGAMVVGIMFARISHPHYRGRSIYMSDRASIARRDGTLKLMFRIADIRRTQVVEPHVKTFLYTWGSGRVTAEGEKIPVRCEALDIGYIDGMLLLPLIIEHTIDERSPLCGHTHDSLTSLNAEIVVTFEGTTEFGNPFMARRSYLPHELHWGEQFLPIIMRPEGSETNKHYGVDLTHFHDLRRQKDVPSAPASEVSHAVVSRALKTVPYPLLGENTLVVSDSLCVSWTRGGALELVARVGDTYPNQMVEVVVHFILYRWCRLEDQQRDPLLPTFTQHRLDVGYNTGADRLNLRLPVDVRHVIDARSPLANWLEPGGVDSDLGSEIVVIMNGYRTRSTDNVLRQRTYNVGQHVRWGHRFVPIVRPPGFSGDGKARVRWGKFHAVVPDTRKEVDGHAVSVPGGPRIRLAKATPASLAGTSSEHPCCPGTSSLLGHSLCPALPGSNSHPAPPVSLLSTQLSRMPSRLGPGAVEASDYTILPMDLHRYAAEIASMATPAGAVAPGSLDAVPEDRAMQDSELSLNAPLVAQSAQDEADAAKMARNL</sequence>
<dbReference type="GO" id="GO:0005886">
    <property type="term" value="C:plasma membrane"/>
    <property type="evidence" value="ECO:0007669"/>
    <property type="project" value="TreeGrafter"/>
</dbReference>
<dbReference type="InterPro" id="IPR014756">
    <property type="entry name" value="Ig_E-set"/>
</dbReference>
<evidence type="ECO:0000256" key="12">
    <source>
        <dbReference type="SAM" id="Phobius"/>
    </source>
</evidence>
<dbReference type="Gene3D" id="2.60.40.1400">
    <property type="entry name" value="G protein-activated inward rectifier potassium channel 1"/>
    <property type="match status" value="2"/>
</dbReference>
<gene>
    <name evidence="15" type="ORF">APUTEX25_002039</name>
</gene>
<evidence type="ECO:0000256" key="7">
    <source>
        <dbReference type="ARBA" id="ARBA00022989"/>
    </source>
</evidence>
<feature type="transmembrane region" description="Helical" evidence="12">
    <location>
        <begin position="77"/>
        <end position="101"/>
    </location>
</feature>
<evidence type="ECO:0000256" key="9">
    <source>
        <dbReference type="ARBA" id="ARBA00023136"/>
    </source>
</evidence>
<dbReference type="GO" id="GO:0034765">
    <property type="term" value="P:regulation of monoatomic ion transmembrane transport"/>
    <property type="evidence" value="ECO:0007669"/>
    <property type="project" value="TreeGrafter"/>
</dbReference>
<evidence type="ECO:0000256" key="8">
    <source>
        <dbReference type="ARBA" id="ARBA00023065"/>
    </source>
</evidence>
<dbReference type="PRINTS" id="PR01320">
    <property type="entry name" value="KIRCHANNEL"/>
</dbReference>
<dbReference type="GO" id="GO:1990573">
    <property type="term" value="P:potassium ion import across plasma membrane"/>
    <property type="evidence" value="ECO:0007669"/>
    <property type="project" value="TreeGrafter"/>
</dbReference>
<dbReference type="EMBL" id="QOKY01000179">
    <property type="protein sequence ID" value="RMZ54463.1"/>
    <property type="molecule type" value="Genomic_DNA"/>
</dbReference>
<evidence type="ECO:0000256" key="4">
    <source>
        <dbReference type="ARBA" id="ARBA00022692"/>
    </source>
</evidence>
<dbReference type="Pfam" id="PF01007">
    <property type="entry name" value="IRK"/>
    <property type="match status" value="1"/>
</dbReference>
<keyword evidence="5 11" id="KW-0851">Voltage-gated channel</keyword>
<feature type="non-terminal residue" evidence="15">
    <location>
        <position position="694"/>
    </location>
</feature>
<dbReference type="GO" id="GO:0034702">
    <property type="term" value="C:monoatomic ion channel complex"/>
    <property type="evidence" value="ECO:0007669"/>
    <property type="project" value="UniProtKB-KW"/>
</dbReference>
<evidence type="ECO:0000259" key="13">
    <source>
        <dbReference type="Pfam" id="PF01007"/>
    </source>
</evidence>
<dbReference type="Gene3D" id="1.10.287.70">
    <property type="match status" value="1"/>
</dbReference>
<evidence type="ECO:0000313" key="15">
    <source>
        <dbReference type="EMBL" id="RMZ54463.1"/>
    </source>
</evidence>
<comment type="caution">
    <text evidence="15">The sequence shown here is derived from an EMBL/GenBank/DDBJ whole genome shotgun (WGS) entry which is preliminary data.</text>
</comment>
<evidence type="ECO:0008006" key="17">
    <source>
        <dbReference type="Google" id="ProtNLM"/>
    </source>
</evidence>
<feature type="transmembrane region" description="Helical" evidence="12">
    <location>
        <begin position="143"/>
        <end position="165"/>
    </location>
</feature>
<dbReference type="InterPro" id="IPR016449">
    <property type="entry name" value="K_chnl_inward-rec_Kir"/>
</dbReference>
<evidence type="ECO:0000256" key="3">
    <source>
        <dbReference type="ARBA" id="ARBA00022538"/>
    </source>
</evidence>
<keyword evidence="9 12" id="KW-0472">Membrane</keyword>
<dbReference type="Proteomes" id="UP000279271">
    <property type="component" value="Unassembled WGS sequence"/>
</dbReference>
<dbReference type="Pfam" id="PF17655">
    <property type="entry name" value="IRK_C"/>
    <property type="match status" value="2"/>
</dbReference>
<dbReference type="PANTHER" id="PTHR11767">
    <property type="entry name" value="INWARD RECTIFIER POTASSIUM CHANNEL"/>
    <property type="match status" value="1"/>
</dbReference>
<protein>
    <recommendedName>
        <fullName evidence="17">ATP-sensitive inward rectifier potassium channel 12</fullName>
    </recommendedName>
</protein>
<keyword evidence="7 12" id="KW-1133">Transmembrane helix</keyword>
<accession>A0A3M7KVA7</accession>
<evidence type="ECO:0000259" key="14">
    <source>
        <dbReference type="Pfam" id="PF17655"/>
    </source>
</evidence>
<keyword evidence="2 11" id="KW-0813">Transport</keyword>
<evidence type="ECO:0000256" key="11">
    <source>
        <dbReference type="RuleBase" id="RU003822"/>
    </source>
</evidence>
<keyword evidence="6 11" id="KW-0630">Potassium</keyword>
<keyword evidence="4 11" id="KW-0812">Transmembrane</keyword>
<feature type="domain" description="Inward rectifier potassium channel C-terminal" evidence="14">
    <location>
        <begin position="179"/>
        <end position="347"/>
    </location>
</feature>
<feature type="domain" description="Inward rectifier potassium channel C-terminal" evidence="14">
    <location>
        <begin position="378"/>
        <end position="516"/>
    </location>
</feature>
<dbReference type="GO" id="GO:0005242">
    <property type="term" value="F:inward rectifier potassium channel activity"/>
    <property type="evidence" value="ECO:0007669"/>
    <property type="project" value="InterPro"/>
</dbReference>
<comment type="similarity">
    <text evidence="11">Belongs to the inward rectifier-type potassium channel (TC 1.A.2.1) family.</text>
</comment>
<evidence type="ECO:0000256" key="1">
    <source>
        <dbReference type="ARBA" id="ARBA00004141"/>
    </source>
</evidence>
<dbReference type="AlphaFoldDB" id="A0A3M7KVA7"/>
<dbReference type="InterPro" id="IPR041647">
    <property type="entry name" value="IRK_C"/>
</dbReference>
<keyword evidence="8 11" id="KW-0406">Ion transport</keyword>
<comment type="subcellular location">
    <subcellularLocation>
        <location evidence="1 11">Membrane</location>
        <topology evidence="1 11">Multi-pass membrane protein</topology>
    </subcellularLocation>
</comment>
<reference evidence="16" key="1">
    <citation type="journal article" date="2018" name="Algal Res.">
        <title>Characterization of plant carbon substrate utilization by Auxenochlorella protothecoides.</title>
        <authorList>
            <person name="Vogler B.W."/>
            <person name="Starkenburg S.R."/>
            <person name="Sudasinghe N."/>
            <person name="Schambach J.Y."/>
            <person name="Rollin J.A."/>
            <person name="Pattathil S."/>
            <person name="Barry A.N."/>
        </authorList>
    </citation>
    <scope>NUCLEOTIDE SEQUENCE [LARGE SCALE GENOMIC DNA]</scope>
    <source>
        <strain evidence="16">UTEX 25</strain>
    </source>
</reference>
<evidence type="ECO:0000256" key="10">
    <source>
        <dbReference type="ARBA" id="ARBA00023303"/>
    </source>
</evidence>
<name>A0A3M7KVA7_AUXPR</name>
<feature type="transmembrane region" description="Helical" evidence="12">
    <location>
        <begin position="113"/>
        <end position="131"/>
    </location>
</feature>
<keyword evidence="3 11" id="KW-0633">Potassium transport</keyword>
<dbReference type="PANTHER" id="PTHR11767:SF102">
    <property type="entry name" value="INWARDLY RECTIFYING POTASSIUM CHANNEL 1, ISOFORM F"/>
    <property type="match status" value="1"/>
</dbReference>
<evidence type="ECO:0000256" key="6">
    <source>
        <dbReference type="ARBA" id="ARBA00022958"/>
    </source>
</evidence>